<proteinExistence type="predicted"/>
<dbReference type="PANTHER" id="PTHR43514:SF4">
    <property type="entry name" value="ABC TRANSPORTER I FAMILY MEMBER 10"/>
    <property type="match status" value="1"/>
</dbReference>
<reference evidence="2 3" key="1">
    <citation type="submission" date="2024-09" db="EMBL/GenBank/DDBJ databases">
        <authorList>
            <person name="Sun Q."/>
            <person name="Mori K."/>
        </authorList>
    </citation>
    <scope>NUCLEOTIDE SEQUENCE [LARGE SCALE GENOMIC DNA]</scope>
    <source>
        <strain evidence="2 3">CCM 7650</strain>
    </source>
</reference>
<evidence type="ECO:0000313" key="2">
    <source>
        <dbReference type="EMBL" id="MFC0264001.1"/>
    </source>
</evidence>
<dbReference type="PANTHER" id="PTHR43514">
    <property type="entry name" value="ABC TRANSPORTER I FAMILY MEMBER 10"/>
    <property type="match status" value="1"/>
</dbReference>
<dbReference type="Pfam" id="PF00005">
    <property type="entry name" value="ABC_tran"/>
    <property type="match status" value="2"/>
</dbReference>
<dbReference type="InterPro" id="IPR050334">
    <property type="entry name" value="Molybdenum_import_ModC"/>
</dbReference>
<feature type="domain" description="ABC transporter" evidence="1">
    <location>
        <begin position="2"/>
        <end position="256"/>
    </location>
</feature>
<dbReference type="Proteomes" id="UP001589797">
    <property type="component" value="Unassembled WGS sequence"/>
</dbReference>
<keyword evidence="2" id="KW-0547">Nucleotide-binding</keyword>
<dbReference type="GO" id="GO:0005524">
    <property type="term" value="F:ATP binding"/>
    <property type="evidence" value="ECO:0007669"/>
    <property type="project" value="UniProtKB-KW"/>
</dbReference>
<keyword evidence="3" id="KW-1185">Reference proteome</keyword>
<dbReference type="InterPro" id="IPR003439">
    <property type="entry name" value="ABC_transporter-like_ATP-bd"/>
</dbReference>
<accession>A0ABV6FW74</accession>
<dbReference type="PROSITE" id="PS50893">
    <property type="entry name" value="ABC_TRANSPORTER_2"/>
    <property type="match status" value="2"/>
</dbReference>
<evidence type="ECO:0000313" key="3">
    <source>
        <dbReference type="Proteomes" id="UP001589797"/>
    </source>
</evidence>
<organism evidence="2 3">
    <name type="scientific">Fontibacter flavus</name>
    <dbReference type="NCBI Taxonomy" id="654838"/>
    <lineage>
        <taxon>Bacteria</taxon>
        <taxon>Pseudomonadati</taxon>
        <taxon>Bacteroidota</taxon>
        <taxon>Cytophagia</taxon>
        <taxon>Cytophagales</taxon>
        <taxon>Cyclobacteriaceae</taxon>
        <taxon>Fontibacter</taxon>
    </lineage>
</organism>
<dbReference type="InterPro" id="IPR027417">
    <property type="entry name" value="P-loop_NTPase"/>
</dbReference>
<protein>
    <submittedName>
        <fullName evidence="2">ATP-binding cassette domain-containing protein</fullName>
    </submittedName>
</protein>
<sequence length="490" mass="56134">MTKILSICNATIRHLDKVVFEELDFEWEQGQYWAIIGRSGAEQTTFLETIMGKTLVTKGEVVRPFAEAYQKEMSNLGKVNSFRDLIATVSQQYTFRNKSNIQNFYYQQRFNSMESEETSTVLEYLRNVPQHNPGKWTLEKVLQLMRLETLKHKSLIKLSNGETRRLAIGVALMKNPSVLLLDQPLTGLDAKTRESFDTVIKQIIGSGIHLMMTTHRHEIPESVSHVAVLGEKKIIKVCPRKGFDLQQEDEQGIMGIDQNILAQLLLKNEKVYASPIVDLRNVTVKYGEKVILDRVNWTVLPGEKWVLKGENGKGKSTLISLIIGENPQAYANDIWLFGRKRGSGESIWDIKQNIGFVAPELSRFFPANQTCLKVVLSGLFDTMGLFRKNTDEQEELAINWLQLFGLEKLAHKLFKQVTLEEQRFVLLARALIKRPSLLVLDEASQGMDEYQRALFKRIIDQVCYITHLTLIYVSHYQEDVPKAVNKVFQL</sequence>
<dbReference type="Gene3D" id="3.40.50.300">
    <property type="entry name" value="P-loop containing nucleotide triphosphate hydrolases"/>
    <property type="match status" value="2"/>
</dbReference>
<name>A0ABV6FW74_9BACT</name>
<keyword evidence="2" id="KW-0067">ATP-binding</keyword>
<comment type="caution">
    <text evidence="2">The sequence shown here is derived from an EMBL/GenBank/DDBJ whole genome shotgun (WGS) entry which is preliminary data.</text>
</comment>
<dbReference type="RefSeq" id="WP_382388506.1">
    <property type="nucleotide sequence ID" value="NZ_JBHLWI010000040.1"/>
</dbReference>
<dbReference type="EMBL" id="JBHLWI010000040">
    <property type="protein sequence ID" value="MFC0264001.1"/>
    <property type="molecule type" value="Genomic_DNA"/>
</dbReference>
<feature type="domain" description="ABC transporter" evidence="1">
    <location>
        <begin position="277"/>
        <end position="490"/>
    </location>
</feature>
<dbReference type="SUPFAM" id="SSF52540">
    <property type="entry name" value="P-loop containing nucleoside triphosphate hydrolases"/>
    <property type="match status" value="2"/>
</dbReference>
<gene>
    <name evidence="2" type="ORF">ACFFIP_15010</name>
</gene>
<evidence type="ECO:0000259" key="1">
    <source>
        <dbReference type="PROSITE" id="PS50893"/>
    </source>
</evidence>